<protein>
    <recommendedName>
        <fullName evidence="3">NERD domain-containing protein</fullName>
    </recommendedName>
</protein>
<comment type="caution">
    <text evidence="1">The sequence shown here is derived from an EMBL/GenBank/DDBJ whole genome shotgun (WGS) entry which is preliminary data.</text>
</comment>
<dbReference type="RefSeq" id="WP_379911619.1">
    <property type="nucleotide sequence ID" value="NZ_JBHSWE010000001.1"/>
</dbReference>
<dbReference type="EMBL" id="JBHSWE010000001">
    <property type="protein sequence ID" value="MFC6673245.1"/>
    <property type="molecule type" value="Genomic_DNA"/>
</dbReference>
<evidence type="ECO:0000313" key="2">
    <source>
        <dbReference type="Proteomes" id="UP001596422"/>
    </source>
</evidence>
<organism evidence="1 2">
    <name type="scientific">Marinobacterium aestuariivivens</name>
    <dbReference type="NCBI Taxonomy" id="1698799"/>
    <lineage>
        <taxon>Bacteria</taxon>
        <taxon>Pseudomonadati</taxon>
        <taxon>Pseudomonadota</taxon>
        <taxon>Gammaproteobacteria</taxon>
        <taxon>Oceanospirillales</taxon>
        <taxon>Oceanospirillaceae</taxon>
        <taxon>Marinobacterium</taxon>
    </lineage>
</organism>
<dbReference type="Proteomes" id="UP001596422">
    <property type="component" value="Unassembled WGS sequence"/>
</dbReference>
<keyword evidence="2" id="KW-1185">Reference proteome</keyword>
<gene>
    <name evidence="1" type="ORF">ACFQDL_26520</name>
</gene>
<evidence type="ECO:0008006" key="3">
    <source>
        <dbReference type="Google" id="ProtNLM"/>
    </source>
</evidence>
<accession>A0ABW2A748</accession>
<evidence type="ECO:0000313" key="1">
    <source>
        <dbReference type="EMBL" id="MFC6673245.1"/>
    </source>
</evidence>
<reference evidence="2" key="1">
    <citation type="journal article" date="2019" name="Int. J. Syst. Evol. Microbiol.">
        <title>The Global Catalogue of Microorganisms (GCM) 10K type strain sequencing project: providing services to taxonomists for standard genome sequencing and annotation.</title>
        <authorList>
            <consortium name="The Broad Institute Genomics Platform"/>
            <consortium name="The Broad Institute Genome Sequencing Center for Infectious Disease"/>
            <person name="Wu L."/>
            <person name="Ma J."/>
        </authorList>
    </citation>
    <scope>NUCLEOTIDE SEQUENCE [LARGE SCALE GENOMIC DNA]</scope>
    <source>
        <strain evidence="2">NBRC 111756</strain>
    </source>
</reference>
<name>A0ABW2A748_9GAMM</name>
<sequence length="673" mass="78234">MKRSFKELVQKGKVKQPTQKGFKLSEWTKFWENSESKSEECKNLYKAGLIIFDALGSIRDELARLYKENAPKTSNEELMKYYFAMSNRDRFILEKKRGSYDNKNIFSVTIDNNSNKSEMTLQEVADGCVDLIEKAIYFCKDRKNKEINILPGREPISLIEFISREVHLSQLYGIYESYWHAMLWGDYELLESEQDEKLYYIIQKPTDFEIGYLASSIRKQRLGSQSVAIILQGDLHNLTKSDTAIFQKKNKRLKKIKKINLEKLSHEVQISNTHWRASEQALRDHYPFDIITNLRPKGFSIKEALNVFRCLMIFSYQLSESYPENNEVFTTNKLKSFCPSVNKVELRQGLKEATGYNFAKIIKILDFIEFDTKDKKDIWCHPILSISKTEYILLTSALITPVIERVVEHWMVSLYIDLQDKGEIYENTILQSINESIINNKLITDYETATNKTIKVKSGQEEIDCIARIGDLILVGEAKSIVTSDSPISKFRSKETLLKAFDQVERKAHFIKNNLCEVFSIMSWEYHNEREYKIISFVANSGRMFVGSHLGDVPVVDERILSLYLEDNICPLISGNQIYEHLVWLELYNNFDQLQQNLSKYLKNPPQIQTACMKTTYKTAPIPMLNENSVKLVTLRVIADELTQDDVLNHNYGFNLRISNHAENALKNMDMFI</sequence>
<proteinExistence type="predicted"/>